<feature type="compositionally biased region" description="Basic and acidic residues" evidence="2">
    <location>
        <begin position="418"/>
        <end position="427"/>
    </location>
</feature>
<name>A0A1Q9EW11_SYMMI</name>
<feature type="compositionally biased region" description="Basic and acidic residues" evidence="2">
    <location>
        <begin position="579"/>
        <end position="588"/>
    </location>
</feature>
<evidence type="ECO:0000313" key="4">
    <source>
        <dbReference type="EMBL" id="OLQ11611.1"/>
    </source>
</evidence>
<feature type="compositionally biased region" description="Basic and acidic residues" evidence="2">
    <location>
        <begin position="557"/>
        <end position="573"/>
    </location>
</feature>
<dbReference type="SUPFAM" id="SSF81524">
    <property type="entry name" value="14 kDa protein of cytochrome bc1 complex (Ubiquinol-cytochrome c reductase)"/>
    <property type="match status" value="1"/>
</dbReference>
<dbReference type="GO" id="GO:0006122">
    <property type="term" value="P:mitochondrial electron transport, ubiquinol to cytochrome c"/>
    <property type="evidence" value="ECO:0007669"/>
    <property type="project" value="InterPro"/>
</dbReference>
<sequence>MMIFRSIIVFAIIADITCIIVRPSGTEESKDTSRRAKPKDETQRLQLENTRLRDKVIEFLPPASVARFALRGGQVCNSFVEEEEEELEDAEEKSEEAKAVTSLADAELRKVLEESNEAAEEALAAAEGKHLLRMDSVLRASTPKAVFQRRPLILPPAPAEATRRDRESLVGSDSAISLHGLATLCMSGRTEVAVITEQDRRRAAFRLHVPKSLRLLCAGAAAPVPRKAMSFYRAMSRCLLRGMAVERAVVPWYHEEQVLSPWQAFCRNSVYPVWFKYVKGPMERYQYEHTVAELRGYGLMQDDQHNDKEPVIERALELLPHDLIVGRYRRLMRAQVSFGYKMPLHVVLPYSEAIYLWPLVQWQRDRQKRGQEEELQAPHVPAGRGTGAEIFAAAEGQEDVHEDVQEELQPEEATGDESSTHKERSGEPSEAPSGGHADASDKEEADEDDFPWQPTEAVPPVFQEEPSEAPGAVMDELLAHLEESLVQVALSQNHAVLLRRAELHALTLLGAGRDFLLRQQQKKAALQETLEQKRLEEEALRKQRREEARSLRRLQQEERRALEKALESQHEVETAPSREGNHEVEALKPDFALRGGE</sequence>
<dbReference type="EMBL" id="LSRX01000056">
    <property type="protein sequence ID" value="OLQ11611.1"/>
    <property type="molecule type" value="Genomic_DNA"/>
</dbReference>
<organism evidence="4 5">
    <name type="scientific">Symbiodinium microadriaticum</name>
    <name type="common">Dinoflagellate</name>
    <name type="synonym">Zooxanthella microadriatica</name>
    <dbReference type="NCBI Taxonomy" id="2951"/>
    <lineage>
        <taxon>Eukaryota</taxon>
        <taxon>Sar</taxon>
        <taxon>Alveolata</taxon>
        <taxon>Dinophyceae</taxon>
        <taxon>Suessiales</taxon>
        <taxon>Symbiodiniaceae</taxon>
        <taxon>Symbiodinium</taxon>
    </lineage>
</organism>
<dbReference type="Proteomes" id="UP000186817">
    <property type="component" value="Unassembled WGS sequence"/>
</dbReference>
<dbReference type="AlphaFoldDB" id="A0A1Q9EW11"/>
<feature type="region of interest" description="Disordered" evidence="2">
    <location>
        <begin position="397"/>
        <end position="457"/>
    </location>
</feature>
<dbReference type="OrthoDB" id="425749at2759"/>
<feature type="compositionally biased region" description="Acidic residues" evidence="2">
    <location>
        <begin position="404"/>
        <end position="415"/>
    </location>
</feature>
<dbReference type="InterPro" id="IPR036544">
    <property type="entry name" value="QCR7_sf"/>
</dbReference>
<protein>
    <submittedName>
        <fullName evidence="4">Uncharacterized protein</fullName>
    </submittedName>
</protein>
<keyword evidence="3" id="KW-0732">Signal</keyword>
<keyword evidence="5" id="KW-1185">Reference proteome</keyword>
<evidence type="ECO:0000256" key="3">
    <source>
        <dbReference type="SAM" id="SignalP"/>
    </source>
</evidence>
<evidence type="ECO:0000256" key="2">
    <source>
        <dbReference type="SAM" id="MobiDB-lite"/>
    </source>
</evidence>
<comment type="caution">
    <text evidence="4">The sequence shown here is derived from an EMBL/GenBank/DDBJ whole genome shotgun (WGS) entry which is preliminary data.</text>
</comment>
<dbReference type="GO" id="GO:0005739">
    <property type="term" value="C:mitochondrion"/>
    <property type="evidence" value="ECO:0007669"/>
    <property type="project" value="GOC"/>
</dbReference>
<feature type="signal peptide" evidence="3">
    <location>
        <begin position="1"/>
        <end position="18"/>
    </location>
</feature>
<evidence type="ECO:0000313" key="5">
    <source>
        <dbReference type="Proteomes" id="UP000186817"/>
    </source>
</evidence>
<feature type="chain" id="PRO_5012909492" evidence="3">
    <location>
        <begin position="19"/>
        <end position="597"/>
    </location>
</feature>
<proteinExistence type="predicted"/>
<gene>
    <name evidence="4" type="ORF">AK812_SmicGene4540</name>
</gene>
<feature type="region of interest" description="Disordered" evidence="2">
    <location>
        <begin position="557"/>
        <end position="597"/>
    </location>
</feature>
<keyword evidence="1" id="KW-0175">Coiled coil</keyword>
<feature type="coiled-coil region" evidence="1">
    <location>
        <begin position="77"/>
        <end position="129"/>
    </location>
</feature>
<dbReference type="Gene3D" id="1.10.1090.10">
    <property type="entry name" value="Cytochrome b-c1 complex subunit 7"/>
    <property type="match status" value="1"/>
</dbReference>
<evidence type="ECO:0000256" key="1">
    <source>
        <dbReference type="SAM" id="Coils"/>
    </source>
</evidence>
<feature type="compositionally biased region" description="Acidic residues" evidence="2">
    <location>
        <begin position="441"/>
        <end position="450"/>
    </location>
</feature>
<accession>A0A1Q9EW11</accession>
<dbReference type="GO" id="GO:0045275">
    <property type="term" value="C:respiratory chain complex III"/>
    <property type="evidence" value="ECO:0007669"/>
    <property type="project" value="InterPro"/>
</dbReference>
<reference evidence="4 5" key="1">
    <citation type="submission" date="2016-02" db="EMBL/GenBank/DDBJ databases">
        <title>Genome analysis of coral dinoflagellate symbionts highlights evolutionary adaptations to a symbiotic lifestyle.</title>
        <authorList>
            <person name="Aranda M."/>
            <person name="Li Y."/>
            <person name="Liew Y.J."/>
            <person name="Baumgarten S."/>
            <person name="Simakov O."/>
            <person name="Wilson M."/>
            <person name="Piel J."/>
            <person name="Ashoor H."/>
            <person name="Bougouffa S."/>
            <person name="Bajic V.B."/>
            <person name="Ryu T."/>
            <person name="Ravasi T."/>
            <person name="Bayer T."/>
            <person name="Micklem G."/>
            <person name="Kim H."/>
            <person name="Bhak J."/>
            <person name="Lajeunesse T.C."/>
            <person name="Voolstra C.R."/>
        </authorList>
    </citation>
    <scope>NUCLEOTIDE SEQUENCE [LARGE SCALE GENOMIC DNA]</scope>
    <source>
        <strain evidence="4 5">CCMP2467</strain>
    </source>
</reference>